<dbReference type="VEuPathDB" id="ToxoDB:cyc_04811"/>
<dbReference type="InParanoid" id="A0A1D3CW48"/>
<evidence type="ECO:0000313" key="2">
    <source>
        <dbReference type="EMBL" id="OEH75428.1"/>
    </source>
</evidence>
<evidence type="ECO:0000313" key="3">
    <source>
        <dbReference type="Proteomes" id="UP000095192"/>
    </source>
</evidence>
<gene>
    <name evidence="2" type="ORF">cyc_04811</name>
</gene>
<proteinExistence type="predicted"/>
<dbReference type="VEuPathDB" id="ToxoDB:LOC34621288"/>
<feature type="compositionally biased region" description="Basic and acidic residues" evidence="1">
    <location>
        <begin position="2500"/>
        <end position="2516"/>
    </location>
</feature>
<protein>
    <submittedName>
        <fullName evidence="2">Uncharacterized protein</fullName>
    </submittedName>
</protein>
<name>A0A1D3CW48_9EIME</name>
<keyword evidence="3" id="KW-1185">Reference proteome</keyword>
<feature type="region of interest" description="Disordered" evidence="1">
    <location>
        <begin position="679"/>
        <end position="701"/>
    </location>
</feature>
<accession>A0A1D3CW48</accession>
<feature type="region of interest" description="Disordered" evidence="1">
    <location>
        <begin position="2097"/>
        <end position="2125"/>
    </location>
</feature>
<organism evidence="2 3">
    <name type="scientific">Cyclospora cayetanensis</name>
    <dbReference type="NCBI Taxonomy" id="88456"/>
    <lineage>
        <taxon>Eukaryota</taxon>
        <taxon>Sar</taxon>
        <taxon>Alveolata</taxon>
        <taxon>Apicomplexa</taxon>
        <taxon>Conoidasida</taxon>
        <taxon>Coccidia</taxon>
        <taxon>Eucoccidiorida</taxon>
        <taxon>Eimeriorina</taxon>
        <taxon>Eimeriidae</taxon>
        <taxon>Cyclospora</taxon>
    </lineage>
</organism>
<dbReference type="EMBL" id="JROU02001724">
    <property type="protein sequence ID" value="OEH75428.1"/>
    <property type="molecule type" value="Genomic_DNA"/>
</dbReference>
<reference evidence="2 3" key="1">
    <citation type="journal article" date="2016" name="BMC Genomics">
        <title>Comparative genomics reveals Cyclospora cayetanensis possesses coccidia-like metabolism and invasion components but unique surface antigens.</title>
        <authorList>
            <person name="Liu S."/>
            <person name="Wang L."/>
            <person name="Zheng H."/>
            <person name="Xu Z."/>
            <person name="Roellig D.M."/>
            <person name="Li N."/>
            <person name="Frace M.A."/>
            <person name="Tang K."/>
            <person name="Arrowood M.J."/>
            <person name="Moss D.M."/>
            <person name="Zhang L."/>
            <person name="Feng Y."/>
            <person name="Xiao L."/>
        </authorList>
    </citation>
    <scope>NUCLEOTIDE SEQUENCE [LARGE SCALE GENOMIC DNA]</scope>
    <source>
        <strain evidence="2 3">CHN_HEN01</strain>
    </source>
</reference>
<comment type="caution">
    <text evidence="2">The sequence shown here is derived from an EMBL/GenBank/DDBJ whole genome shotgun (WGS) entry which is preliminary data.</text>
</comment>
<dbReference type="Proteomes" id="UP000095192">
    <property type="component" value="Unassembled WGS sequence"/>
</dbReference>
<feature type="compositionally biased region" description="Low complexity" evidence="1">
    <location>
        <begin position="679"/>
        <end position="694"/>
    </location>
</feature>
<evidence type="ECO:0000256" key="1">
    <source>
        <dbReference type="SAM" id="MobiDB-lite"/>
    </source>
</evidence>
<feature type="region of interest" description="Disordered" evidence="1">
    <location>
        <begin position="2472"/>
        <end position="2520"/>
    </location>
</feature>
<sequence length="2783" mass="291915">MVGDSVSQLSAVVHALRLVACPTASDSRKDLAKQELLRRVELLLLLRQQQQCQEWRLQQQLQPVQFPPQQEHQNLDWECQWEEEATTEAEVLLQLEEALIQLCCQQPPAALQQQLLRLLLLRVSLSGDPGVWLRVAARLLLAASEGLSLPPPILAFLWTAAAAPGAASAEKAEAISPFPPLLLCAELMNAGPHVLSPLLPALAACGAKLVQSPATPEATTVAAVAKALRTAVAAIGPLWNSLFDAVLAAAVPEPLAAAREAAALESAQENVPHAAAALAVLLAAKSVTGAKQHRGHHKSKHSQQQHRAATQFQEACEATAETRSFEKKANDMAAPPADSWFTDANRAGGFGADPVRRSLLSEVATPQDAFLFLRRHWLLQHATIADPKKSYAGCAVPEFFPVFLPATTHLQHGQEFPLKMRQRGVLRQIFASAVVCLCRLLMGCQPPFTLVFSAFRCLLTLLTQVAAAESRCSSCSSGDKRGRAGNSLQPPRLRSCKCCCNCGSDRCLTPCVSLETLHSRALASHAAQQLVALLQPQHLLHMMQHLSRPIAAAAGGGATEERLAARGNAMQQLSRADGSATSTSSCSPADNGDTHTLVLLAALDILESLIMAAGDSITPAVSSVLQNALVSVLTAASTPSQPLHPQAQCVMWPAVQRQAAACVWRLILQHAASAAAGSKAARTPAEVSATTPPEETSEERGLEEITDLCCRLARGETSVERACLFVLVEAVLQQPAANAMGDVSAEKPRLLSPAVSLFLRASRQALSLTDPSSSINRLFCAVDAAETAASTPLEGSGLEAAKDAQGAAAAATVSSFLLELSCAFRASAAFLRQQPVGAETVVADGEDSAFSTIVPLVLEAALALCVCSCSKSSTRGTQISLSPLKAVSREGAAKTQKQALCLRCCCVHAFRNATAHVALEAAALESLSFVPDINIHCTEEQQRLMLQLALSATTVSNEEASQFPIAAVACCISPNAGAAAAALPQAGGVSTASPLESGWRSCYPPFVLRVLQGARLLRHLTHTFCGVDDSPPAIAALEQTAWAACCSWSRQLPRNAALADAAAHRRGRASKRGVAAAGIASQGICKGLKASSKQQQLLQRFVLPRLKRKSSAAAAASSSAATDDPADDAAVHQICQQSCIAAVLSDIFNSRVAFLSTHNTHQPRREPLPLPVVDSLWCCCEKALAAASPFERLLFADAAGALFSLLKHAAPVQRREHQQDQLQQENEEEETTRLHAIQRHVRAFFLSVSPARLPRDAEGASRSSDATLLNPAQLCSLSLVATSLLPLVQPCVCLDRAAKETGFDSTSSCRGDILQFALTATSAIESAEDYLATFAPPHPTAAASVPFGCALLCVIRFLGASLPVVAALESAPGSKSLLTPATVLIADAARRLLLSLMEQANAAAAAAAKEPAALTAAIEGPIAHAAVEAAYLVSLVSALPAMRCVAALLRIHESSLTASSRSSDILAAASLSLRAVIPAVVAAVEAAIACPSLAVRREAVRCATAPVPGDPQVALFLFEALNSERDSLQQQQLKMLLLQHVKLWGVPNVLQWVSLLTCICCNGVAASPALRGCLSTLTPNGSSHSSSIPPRLLPRAQQLLPQTKDALLSPLAVPRLVPPLMGFFWRPLPSISAAPPSTSTAAAADGDVLEEGETWLPEDGGADPEVRSVVCATAAECLEALLTLPGVQPPRCNRHASAAVRETAVQHADEIDASLPFTESSTPGFCPPSPDGFASCAGVQTPESCIADCLPALVRTGCELMLRGKGRKQLQLAAAAARAVGKEMQSRRTAALQRLRAAATGGEAEDRREACYSPRHQQDRMIAMGVEVLWRLAAMGCCLSPWRLVGLLLLPLGDEAQSAAAVVTAATAKRPPEWLLERRLALACRLLCSVVATPTACPTSVQAARPMPVFAEQRDQWLSAFDSRAVALTLRLMGTLLQKSSHHAEQQKQQESEDAFSRVDLLRCLAVLCEPLLPENTAPPPVASALAALAVSEMNSLAACVTKGDHVSLATPLTPAASTNLAPVTAIRSNASLLDCITEALLLPLESAAASAVSTANTSAERKDDAAAPNSRQAPTEELCLALEVSSRLLGVQFPVSRQQSGEEPKDAHQNLLTGSGDPGDAEEDWEGDWLAADSGVDFVAASVPAGDVFASSCLEPAATETLCLLSLNPSTLRRGCASAQKLAVAAAAAFRVARQADGRNGGVAVPLWQQEKFGAGVEKPKDTASAAATAGKVLSSCLCFMWRLAAALQSHPEALAGDDAAAAFFGAAREVSRAALSVCGDVAGEAWRAVALGGKAAQRDMNPPPPSGMCEAALALLQRCFCVVPRFPVACAAASAVSMLLTDLETALFPACLCEGPVSGLSPVDAVKLLRSLYDSAAQAAAATAAVTIGEHCCPQDDSAPFLNHCASTLEIAVSCFVGDLAAPAGSEPTVEAKGRRLAVASVRAREARGVLALAAALVALDFVSTATRDSERAASTPACNQKRAEAALEPRATLSVKEPTEGKGLHAKPTEKPTDAPLAAGRNAAAGDAAASCIEGPAPELTLATEQATRDVAAATARNGTDTQEKSMLLWPADRQYAAAQLRGVLLRFASLFVHERTSTAASNPQAFPNLLVAASISCLASSLSPWAFRTLREQSVPQDRQQHPLETLEAFLLRLPPMKTDTDSVLHLSPLAASLVVPLSYVIANVASYDCTGKTAYDVVAANLLYVAVSRHPAVCARAIEAAAALPFEEQPLWVDSLSNEPAQDGDAAHAAAATRTQHVKSAVACLLQQQAKRQEGTEH</sequence>